<keyword evidence="2" id="KW-1185">Reference proteome</keyword>
<evidence type="ECO:0000313" key="2">
    <source>
        <dbReference type="Proteomes" id="UP000042958"/>
    </source>
</evidence>
<accession>A0A0F7U0B9</accession>
<name>A0A0F7U0B9_PENBI</name>
<proteinExistence type="predicted"/>
<organism evidence="1 2">
    <name type="scientific">Penicillium brasilianum</name>
    <dbReference type="NCBI Taxonomy" id="104259"/>
    <lineage>
        <taxon>Eukaryota</taxon>
        <taxon>Fungi</taxon>
        <taxon>Dikarya</taxon>
        <taxon>Ascomycota</taxon>
        <taxon>Pezizomycotina</taxon>
        <taxon>Eurotiomycetes</taxon>
        <taxon>Eurotiomycetidae</taxon>
        <taxon>Eurotiales</taxon>
        <taxon>Aspergillaceae</taxon>
        <taxon>Penicillium</taxon>
    </lineage>
</organism>
<evidence type="ECO:0000313" key="1">
    <source>
        <dbReference type="EMBL" id="CEJ62328.1"/>
    </source>
</evidence>
<reference evidence="2" key="1">
    <citation type="journal article" date="2015" name="Genome Announc.">
        <title>Draft genome sequence of the fungus Penicillium brasilianum MG11.</title>
        <authorList>
            <person name="Horn F."/>
            <person name="Linde J."/>
            <person name="Mattern D.J."/>
            <person name="Walther G."/>
            <person name="Guthke R."/>
            <person name="Brakhage A.A."/>
            <person name="Valiante V."/>
        </authorList>
    </citation>
    <scope>NUCLEOTIDE SEQUENCE [LARGE SCALE GENOMIC DNA]</scope>
    <source>
        <strain evidence="2">MG11</strain>
    </source>
</reference>
<sequence>MDMELLRKGGGGEIKVVVLLKRRLLCNKTIVAGSAELWRLDQNDQPSLEESEAIFPVPSPPQQQRLEVTRGEVFQSQLPTGRSTVNAFKVVIAPKWLTHPCSVTTSSDIM</sequence>
<protein>
    <submittedName>
        <fullName evidence="1">Uncharacterized protein</fullName>
    </submittedName>
</protein>
<dbReference type="Proteomes" id="UP000042958">
    <property type="component" value="Unassembled WGS sequence"/>
</dbReference>
<dbReference type="AlphaFoldDB" id="A0A0F7U0B9"/>
<gene>
    <name evidence="1" type="ORF">PMG11_10830</name>
</gene>
<dbReference type="EMBL" id="CDHK01000015">
    <property type="protein sequence ID" value="CEJ62328.1"/>
    <property type="molecule type" value="Genomic_DNA"/>
</dbReference>